<evidence type="ECO:0000256" key="15">
    <source>
        <dbReference type="PIRSR" id="PIRSR600823-5"/>
    </source>
</evidence>
<evidence type="ECO:0000256" key="7">
    <source>
        <dbReference type="ARBA" id="ARBA00022837"/>
    </source>
</evidence>
<proteinExistence type="inferred from homology"/>
<dbReference type="SUPFAM" id="SSF48113">
    <property type="entry name" value="Heme-dependent peroxidases"/>
    <property type="match status" value="1"/>
</dbReference>
<accession>A0A0Q3SSF0</accession>
<evidence type="ECO:0000256" key="1">
    <source>
        <dbReference type="ARBA" id="ARBA00000189"/>
    </source>
</evidence>
<feature type="chain" id="PRO_5030016697" description="Plant heme peroxidase family profile domain-containing protein" evidence="18">
    <location>
        <begin position="32"/>
        <end position="244"/>
    </location>
</feature>
<dbReference type="AlphaFoldDB" id="A0A0Q3SSF0"/>
<dbReference type="GO" id="GO:0006979">
    <property type="term" value="P:response to oxidative stress"/>
    <property type="evidence" value="ECO:0007669"/>
    <property type="project" value="InterPro"/>
</dbReference>
<keyword evidence="21" id="KW-1185">Reference proteome</keyword>
<evidence type="ECO:0000256" key="8">
    <source>
        <dbReference type="ARBA" id="ARBA00023002"/>
    </source>
</evidence>
<keyword evidence="15" id="KW-1015">Disulfide bond</keyword>
<evidence type="ECO:0000256" key="3">
    <source>
        <dbReference type="ARBA" id="ARBA00004613"/>
    </source>
</evidence>
<evidence type="ECO:0000256" key="18">
    <source>
        <dbReference type="SAM" id="SignalP"/>
    </source>
</evidence>
<dbReference type="Proteomes" id="UP000004995">
    <property type="component" value="Unassembled WGS sequence"/>
</dbReference>
<evidence type="ECO:0000313" key="21">
    <source>
        <dbReference type="Proteomes" id="UP000004995"/>
    </source>
</evidence>
<feature type="binding site" evidence="13">
    <location>
        <position position="108"/>
    </location>
    <ligand>
        <name>Ca(2+)</name>
        <dbReference type="ChEBI" id="CHEBI:29108"/>
        <label>1</label>
    </ligand>
</feature>
<dbReference type="GO" id="GO:0042744">
    <property type="term" value="P:hydrogen peroxide catabolic process"/>
    <property type="evidence" value="ECO:0007669"/>
    <property type="project" value="UniProtKB-KW"/>
</dbReference>
<dbReference type="GO" id="GO:0046872">
    <property type="term" value="F:metal ion binding"/>
    <property type="evidence" value="ECO:0007669"/>
    <property type="project" value="UniProtKB-KW"/>
</dbReference>
<keyword evidence="5" id="KW-0349">Heme</keyword>
<dbReference type="Gramene" id="KQL14405">
    <property type="protein sequence ID" value="KQL14405"/>
    <property type="gene ID" value="SETIT_024400mg"/>
</dbReference>
<keyword evidence="9" id="KW-0408">Iron</keyword>
<dbReference type="PANTHER" id="PTHR31388">
    <property type="entry name" value="PEROXIDASE 72-RELATED"/>
    <property type="match status" value="1"/>
</dbReference>
<keyword evidence="7 13" id="KW-0106">Calcium</keyword>
<feature type="active site" description="Proton acceptor" evidence="11">
    <location>
        <position position="104"/>
    </location>
</feature>
<evidence type="ECO:0000256" key="9">
    <source>
        <dbReference type="ARBA" id="ARBA00023004"/>
    </source>
</evidence>
<evidence type="ECO:0000256" key="10">
    <source>
        <dbReference type="ARBA" id="ARBA00023324"/>
    </source>
</evidence>
<dbReference type="EnsemblPlants" id="KQL14405">
    <property type="protein sequence ID" value="KQL14405"/>
    <property type="gene ID" value="SETIT_024400mg"/>
</dbReference>
<reference evidence="21" key="1">
    <citation type="journal article" date="2012" name="Nat. Biotechnol.">
        <title>Reference genome sequence of the model plant Setaria.</title>
        <authorList>
            <person name="Bennetzen J.L."/>
            <person name="Schmutz J."/>
            <person name="Wang H."/>
            <person name="Percifield R."/>
            <person name="Hawkins J."/>
            <person name="Pontaroli A.C."/>
            <person name="Estep M."/>
            <person name="Feng L."/>
            <person name="Vaughn J.N."/>
            <person name="Grimwood J."/>
            <person name="Jenkins J."/>
            <person name="Barry K."/>
            <person name="Lindquist E."/>
            <person name="Hellsten U."/>
            <person name="Deshpande S."/>
            <person name="Wang X."/>
            <person name="Wu X."/>
            <person name="Mitros T."/>
            <person name="Triplett J."/>
            <person name="Yang X."/>
            <person name="Ye C.Y."/>
            <person name="Mauro-Herrera M."/>
            <person name="Wang L."/>
            <person name="Li P."/>
            <person name="Sharma M."/>
            <person name="Sharma R."/>
            <person name="Ronald P.C."/>
            <person name="Panaud O."/>
            <person name="Kellogg E.A."/>
            <person name="Brutnell T.P."/>
            <person name="Doust A.N."/>
            <person name="Tuskan G.A."/>
            <person name="Rokhsar D."/>
            <person name="Devos K.M."/>
        </authorList>
    </citation>
    <scope>NUCLEOTIDE SEQUENCE [LARGE SCALE GENOMIC DNA]</scope>
    <source>
        <strain evidence="21">cv. Yugu1</strain>
    </source>
</reference>
<keyword evidence="8" id="KW-0560">Oxidoreductase</keyword>
<evidence type="ECO:0000256" key="13">
    <source>
        <dbReference type="PIRSR" id="PIRSR600823-3"/>
    </source>
</evidence>
<evidence type="ECO:0000256" key="4">
    <source>
        <dbReference type="ARBA" id="ARBA00022559"/>
    </source>
</evidence>
<feature type="disulfide bond" evidence="15">
    <location>
        <begin position="106"/>
        <end position="112"/>
    </location>
</feature>
<dbReference type="EMBL" id="AGNK02001564">
    <property type="status" value="NOT_ANNOTATED_CDS"/>
    <property type="molecule type" value="Genomic_DNA"/>
</dbReference>
<organism evidence="20 21">
    <name type="scientific">Setaria italica</name>
    <name type="common">Foxtail millet</name>
    <name type="synonym">Panicum italicum</name>
    <dbReference type="NCBI Taxonomy" id="4555"/>
    <lineage>
        <taxon>Eukaryota</taxon>
        <taxon>Viridiplantae</taxon>
        <taxon>Streptophyta</taxon>
        <taxon>Embryophyta</taxon>
        <taxon>Tracheophyta</taxon>
        <taxon>Spermatophyta</taxon>
        <taxon>Magnoliopsida</taxon>
        <taxon>Liliopsida</taxon>
        <taxon>Poales</taxon>
        <taxon>Poaceae</taxon>
        <taxon>PACMAD clade</taxon>
        <taxon>Panicoideae</taxon>
        <taxon>Panicodae</taxon>
        <taxon>Paniceae</taxon>
        <taxon>Cenchrinae</taxon>
        <taxon>Setaria</taxon>
    </lineage>
</organism>
<dbReference type="eggNOG" id="ENOG502QTWH">
    <property type="taxonomic scope" value="Eukaryota"/>
</dbReference>
<evidence type="ECO:0000256" key="12">
    <source>
        <dbReference type="PIRSR" id="PIRSR600823-2"/>
    </source>
</evidence>
<comment type="cofactor">
    <cofactor evidence="13">
        <name>Ca(2+)</name>
        <dbReference type="ChEBI" id="CHEBI:29108"/>
    </cofactor>
    <text evidence="13">Binds 2 calcium ions per subunit.</text>
</comment>
<evidence type="ECO:0000256" key="17">
    <source>
        <dbReference type="SAM" id="MobiDB-lite"/>
    </source>
</evidence>
<dbReference type="PANTHER" id="PTHR31388:SF28">
    <property type="entry name" value="PEROXIDASE 40"/>
    <property type="match status" value="1"/>
</dbReference>
<feature type="region of interest" description="Disordered" evidence="17">
    <location>
        <begin position="223"/>
        <end position="244"/>
    </location>
</feature>
<dbReference type="GO" id="GO:0020037">
    <property type="term" value="F:heme binding"/>
    <property type="evidence" value="ECO:0007669"/>
    <property type="project" value="InterPro"/>
</dbReference>
<reference evidence="20" key="2">
    <citation type="submission" date="2018-08" db="UniProtKB">
        <authorList>
            <consortium name="EnsemblPlants"/>
        </authorList>
    </citation>
    <scope>IDENTIFICATION</scope>
    <source>
        <strain evidence="20">Yugu1</strain>
    </source>
</reference>
<evidence type="ECO:0000256" key="5">
    <source>
        <dbReference type="ARBA" id="ARBA00022617"/>
    </source>
</evidence>
<dbReference type="GO" id="GO:0005576">
    <property type="term" value="C:extracellular region"/>
    <property type="evidence" value="ECO:0007669"/>
    <property type="project" value="UniProtKB-SubCell"/>
</dbReference>
<evidence type="ECO:0000256" key="6">
    <source>
        <dbReference type="ARBA" id="ARBA00022723"/>
    </source>
</evidence>
<keyword evidence="6 13" id="KW-0479">Metal-binding</keyword>
<evidence type="ECO:0000313" key="20">
    <source>
        <dbReference type="EnsemblPlants" id="KQL14405"/>
    </source>
</evidence>
<evidence type="ECO:0000256" key="14">
    <source>
        <dbReference type="PIRSR" id="PIRSR600823-4"/>
    </source>
</evidence>
<dbReference type="Pfam" id="PF00141">
    <property type="entry name" value="peroxidase"/>
    <property type="match status" value="1"/>
</dbReference>
<feature type="domain" description="Plant heme peroxidase family profile" evidence="19">
    <location>
        <begin position="63"/>
        <end position="244"/>
    </location>
</feature>
<keyword evidence="10" id="KW-0376">Hydrogen peroxide</keyword>
<name>A0A0Q3SSF0_SETIT</name>
<dbReference type="PRINTS" id="PR00461">
    <property type="entry name" value="PLPEROXIDASE"/>
</dbReference>
<dbReference type="InParanoid" id="A0A0Q3SSF0"/>
<evidence type="ECO:0000256" key="2">
    <source>
        <dbReference type="ARBA" id="ARBA00001970"/>
    </source>
</evidence>
<dbReference type="Gene3D" id="1.10.520.10">
    <property type="match status" value="1"/>
</dbReference>
<feature type="binding site" evidence="13">
    <location>
        <position position="105"/>
    </location>
    <ligand>
        <name>Ca(2+)</name>
        <dbReference type="ChEBI" id="CHEBI:29108"/>
        <label>1</label>
    </ligand>
</feature>
<keyword evidence="18" id="KW-0732">Signal</keyword>
<evidence type="ECO:0000256" key="16">
    <source>
        <dbReference type="RuleBase" id="RU004241"/>
    </source>
</evidence>
<dbReference type="InterPro" id="IPR002016">
    <property type="entry name" value="Haem_peroxidase"/>
</dbReference>
<feature type="binding site" evidence="12">
    <location>
        <position position="208"/>
    </location>
    <ligand>
        <name>substrate</name>
    </ligand>
</feature>
<comment type="subcellular location">
    <subcellularLocation>
        <location evidence="3">Secreted</location>
    </subcellularLocation>
</comment>
<comment type="cofactor">
    <cofactor evidence="2">
        <name>heme b</name>
        <dbReference type="ChEBI" id="CHEBI:60344"/>
    </cofactor>
</comment>
<sequence>MAYSTTTVALQVVALLLTLTIAASTATTGSAAPVNTSCVTGSAGATVSIGYSGARASAGAGVSLGAGVYRATCPRAEEIVRAAVERAVAADPRMAASIIRLHLHDCFVNVRCLFARLDPGLRRLRAPGRQAALLHRREDANSLRDFEVIDAIKAELERECPETVSCADLLAIAARDSVVVSGGPSWEVEAGRKDGRTASLQGANVNLPAPTSGVATLRAEVQERRPLRQGHGRPLRRAHHRQVT</sequence>
<dbReference type="PRINTS" id="PR00458">
    <property type="entry name" value="PEROXIDASE"/>
</dbReference>
<evidence type="ECO:0000259" key="19">
    <source>
        <dbReference type="PROSITE" id="PS50873"/>
    </source>
</evidence>
<feature type="disulfide bond" evidence="15">
    <location>
        <begin position="73"/>
        <end position="160"/>
    </location>
</feature>
<evidence type="ECO:0000256" key="11">
    <source>
        <dbReference type="PIRSR" id="PIRSR600823-1"/>
    </source>
</evidence>
<feature type="signal peptide" evidence="18">
    <location>
        <begin position="1"/>
        <end position="31"/>
    </location>
</feature>
<dbReference type="GO" id="GO:0140825">
    <property type="term" value="F:lactoperoxidase activity"/>
    <property type="evidence" value="ECO:0007669"/>
    <property type="project" value="UniProtKB-EC"/>
</dbReference>
<keyword evidence="4" id="KW-0575">Peroxidase</keyword>
<comment type="similarity">
    <text evidence="16">Belongs to the peroxidase family.</text>
</comment>
<protein>
    <recommendedName>
        <fullName evidence="19">Plant heme peroxidase family profile domain-containing protein</fullName>
    </recommendedName>
</protein>
<dbReference type="PROSITE" id="PS50873">
    <property type="entry name" value="PEROXIDASE_4"/>
    <property type="match status" value="1"/>
</dbReference>
<feature type="compositionally biased region" description="Basic residues" evidence="17">
    <location>
        <begin position="227"/>
        <end position="244"/>
    </location>
</feature>
<dbReference type="InterPro" id="IPR000823">
    <property type="entry name" value="Peroxidase_pln"/>
</dbReference>
<dbReference type="STRING" id="4555.A0A0Q3SSF0"/>
<feature type="site" description="Transition state stabilizer" evidence="14">
    <location>
        <position position="100"/>
    </location>
</feature>
<dbReference type="GO" id="GO:0009505">
    <property type="term" value="C:plant-type cell wall"/>
    <property type="evidence" value="ECO:0000318"/>
    <property type="project" value="GO_Central"/>
</dbReference>
<dbReference type="GO" id="GO:0004601">
    <property type="term" value="F:peroxidase activity"/>
    <property type="evidence" value="ECO:0000318"/>
    <property type="project" value="GO_Central"/>
</dbReference>
<comment type="catalytic activity">
    <reaction evidence="1">
        <text>2 a phenolic donor + H2O2 = 2 a phenolic radical donor + 2 H2O</text>
        <dbReference type="Rhea" id="RHEA:56136"/>
        <dbReference type="ChEBI" id="CHEBI:15377"/>
        <dbReference type="ChEBI" id="CHEBI:16240"/>
        <dbReference type="ChEBI" id="CHEBI:139520"/>
        <dbReference type="ChEBI" id="CHEBI:139521"/>
        <dbReference type="EC" id="1.11.1.7"/>
    </reaction>
</comment>
<dbReference type="InterPro" id="IPR010255">
    <property type="entry name" value="Haem_peroxidase_sf"/>
</dbReference>